<dbReference type="GO" id="GO:0032259">
    <property type="term" value="P:methylation"/>
    <property type="evidence" value="ECO:0007669"/>
    <property type="project" value="UniProtKB-KW"/>
</dbReference>
<reference evidence="3 4" key="1">
    <citation type="submission" date="2019-06" db="EMBL/GenBank/DDBJ databases">
        <title>Whole genome shotgun sequence of Acetobacter peroxydans NBRC 13755.</title>
        <authorList>
            <person name="Hosoyama A."/>
            <person name="Uohara A."/>
            <person name="Ohji S."/>
            <person name="Ichikawa N."/>
        </authorList>
    </citation>
    <scope>NUCLEOTIDE SEQUENCE [LARGE SCALE GENOMIC DNA]</scope>
    <source>
        <strain evidence="3 4">NBRC 13755</strain>
    </source>
</reference>
<dbReference type="InterPro" id="IPR041698">
    <property type="entry name" value="Methyltransf_25"/>
</dbReference>
<protein>
    <submittedName>
        <fullName evidence="3">SAM-dependent methyltransferase</fullName>
    </submittedName>
</protein>
<evidence type="ECO:0000313" key="4">
    <source>
        <dbReference type="Proteomes" id="UP000317730"/>
    </source>
</evidence>
<dbReference type="OrthoDB" id="9786503at2"/>
<name>A0A4Y3TUH9_9PROT</name>
<dbReference type="PANTHER" id="PTHR43861:SF3">
    <property type="entry name" value="PUTATIVE (AFU_ORTHOLOGUE AFUA_2G14390)-RELATED"/>
    <property type="match status" value="1"/>
</dbReference>
<keyword evidence="3" id="KW-0489">Methyltransferase</keyword>
<evidence type="ECO:0000259" key="2">
    <source>
        <dbReference type="Pfam" id="PF13649"/>
    </source>
</evidence>
<dbReference type="AlphaFoldDB" id="A0A4Y3TUH9"/>
<organism evidence="3 4">
    <name type="scientific">Acetobacter peroxydans</name>
    <dbReference type="NCBI Taxonomy" id="104098"/>
    <lineage>
        <taxon>Bacteria</taxon>
        <taxon>Pseudomonadati</taxon>
        <taxon>Pseudomonadota</taxon>
        <taxon>Alphaproteobacteria</taxon>
        <taxon>Acetobacterales</taxon>
        <taxon>Acetobacteraceae</taxon>
        <taxon>Acetobacter</taxon>
    </lineage>
</organism>
<comment type="caution">
    <text evidence="3">The sequence shown here is derived from an EMBL/GenBank/DDBJ whole genome shotgun (WGS) entry which is preliminary data.</text>
</comment>
<dbReference type="InterPro" id="IPR029063">
    <property type="entry name" value="SAM-dependent_MTases_sf"/>
</dbReference>
<dbReference type="Gene3D" id="3.40.50.150">
    <property type="entry name" value="Vaccinia Virus protein VP39"/>
    <property type="match status" value="1"/>
</dbReference>
<sequence length="203" mass="22161">MDHASQWNTRFATDDYVFGKAPNVFLTQQAYRLPAGAKILSVADGEGRNGVWLAGQGHNVTAIDIAEAGLLKARKLAQECNVHIDLQQIDLDSWVWPTADFDAVVAIFIQFADPEFRTRIFAGMQQATKPGGLILLQGYRPEQIAYGTGGPPTPENLYTETLLREAFAGWTIEHLASRDSVIEEGAGHSGLSALIDLVARKPI</sequence>
<dbReference type="SUPFAM" id="SSF53335">
    <property type="entry name" value="S-adenosyl-L-methionine-dependent methyltransferases"/>
    <property type="match status" value="1"/>
</dbReference>
<accession>A0A4Y3TUH9</accession>
<dbReference type="Proteomes" id="UP000317730">
    <property type="component" value="Unassembled WGS sequence"/>
</dbReference>
<gene>
    <name evidence="3" type="ORF">APE01nite_11550</name>
</gene>
<dbReference type="CDD" id="cd02440">
    <property type="entry name" value="AdoMet_MTases"/>
    <property type="match status" value="1"/>
</dbReference>
<dbReference type="RefSeq" id="WP_141375551.1">
    <property type="nucleotide sequence ID" value="NZ_BAPL01000001.1"/>
</dbReference>
<feature type="domain" description="Methyltransferase" evidence="2">
    <location>
        <begin position="39"/>
        <end position="132"/>
    </location>
</feature>
<dbReference type="PANTHER" id="PTHR43861">
    <property type="entry name" value="TRANS-ACONITATE 2-METHYLTRANSFERASE-RELATED"/>
    <property type="match status" value="1"/>
</dbReference>
<dbReference type="EMBL" id="BJMV01000005">
    <property type="protein sequence ID" value="GEB85358.1"/>
    <property type="molecule type" value="Genomic_DNA"/>
</dbReference>
<dbReference type="Pfam" id="PF13649">
    <property type="entry name" value="Methyltransf_25"/>
    <property type="match status" value="1"/>
</dbReference>
<keyword evidence="4" id="KW-1185">Reference proteome</keyword>
<evidence type="ECO:0000313" key="3">
    <source>
        <dbReference type="EMBL" id="GEB85358.1"/>
    </source>
</evidence>
<dbReference type="GO" id="GO:0008168">
    <property type="term" value="F:methyltransferase activity"/>
    <property type="evidence" value="ECO:0007669"/>
    <property type="project" value="UniProtKB-KW"/>
</dbReference>
<evidence type="ECO:0000256" key="1">
    <source>
        <dbReference type="ARBA" id="ARBA00022679"/>
    </source>
</evidence>
<keyword evidence="1 3" id="KW-0808">Transferase</keyword>
<proteinExistence type="predicted"/>